<dbReference type="PANTHER" id="PTHR43798:SF33">
    <property type="entry name" value="HYDROLASE, PUTATIVE (AFU_ORTHOLOGUE AFUA_2G14860)-RELATED"/>
    <property type="match status" value="1"/>
</dbReference>
<dbReference type="GO" id="GO:0016020">
    <property type="term" value="C:membrane"/>
    <property type="evidence" value="ECO:0007669"/>
    <property type="project" value="TreeGrafter"/>
</dbReference>
<dbReference type="SUPFAM" id="SSF53474">
    <property type="entry name" value="alpha/beta-Hydrolases"/>
    <property type="match status" value="1"/>
</dbReference>
<proteinExistence type="predicted"/>
<dbReference type="InterPro" id="IPR000639">
    <property type="entry name" value="Epox_hydrolase-like"/>
</dbReference>
<dbReference type="AlphaFoldDB" id="A0A1G2HHA9"/>
<dbReference type="STRING" id="1802165.A3F94_00145"/>
<dbReference type="GO" id="GO:0003824">
    <property type="term" value="F:catalytic activity"/>
    <property type="evidence" value="ECO:0007669"/>
    <property type="project" value="InterPro"/>
</dbReference>
<name>A0A1G2HHA9_9BACT</name>
<dbReference type="PRINTS" id="PR00111">
    <property type="entry name" value="ABHYDROLASE"/>
</dbReference>
<comment type="caution">
    <text evidence="2">The sequence shown here is derived from an EMBL/GenBank/DDBJ whole genome shotgun (WGS) entry which is preliminary data.</text>
</comment>
<reference evidence="2 3" key="1">
    <citation type="journal article" date="2016" name="Nat. Commun.">
        <title>Thousands of microbial genomes shed light on interconnected biogeochemical processes in an aquifer system.</title>
        <authorList>
            <person name="Anantharaman K."/>
            <person name="Brown C.T."/>
            <person name="Hug L.A."/>
            <person name="Sharon I."/>
            <person name="Castelle C.J."/>
            <person name="Probst A.J."/>
            <person name="Thomas B.C."/>
            <person name="Singh A."/>
            <person name="Wilkins M.J."/>
            <person name="Karaoz U."/>
            <person name="Brodie E.L."/>
            <person name="Williams K.H."/>
            <person name="Hubbard S.S."/>
            <person name="Banfield J.F."/>
        </authorList>
    </citation>
    <scope>NUCLEOTIDE SEQUENCE [LARGE SCALE GENOMIC DNA]</scope>
</reference>
<dbReference type="EMBL" id="MHOK01000020">
    <property type="protein sequence ID" value="OGZ61631.1"/>
    <property type="molecule type" value="Genomic_DNA"/>
</dbReference>
<dbReference type="Proteomes" id="UP000176770">
    <property type="component" value="Unassembled WGS sequence"/>
</dbReference>
<gene>
    <name evidence="2" type="ORF">A3F94_00145</name>
</gene>
<evidence type="ECO:0000259" key="1">
    <source>
        <dbReference type="Pfam" id="PF00561"/>
    </source>
</evidence>
<accession>A0A1G2HHA9</accession>
<dbReference type="Gene3D" id="3.40.50.1820">
    <property type="entry name" value="alpha/beta hydrolase"/>
    <property type="match status" value="1"/>
</dbReference>
<evidence type="ECO:0000313" key="2">
    <source>
        <dbReference type="EMBL" id="OGZ61631.1"/>
    </source>
</evidence>
<dbReference type="InterPro" id="IPR000073">
    <property type="entry name" value="AB_hydrolase_1"/>
</dbReference>
<dbReference type="PANTHER" id="PTHR43798">
    <property type="entry name" value="MONOACYLGLYCEROL LIPASE"/>
    <property type="match status" value="1"/>
</dbReference>
<evidence type="ECO:0000313" key="3">
    <source>
        <dbReference type="Proteomes" id="UP000176770"/>
    </source>
</evidence>
<dbReference type="InterPro" id="IPR029058">
    <property type="entry name" value="AB_hydrolase_fold"/>
</dbReference>
<organism evidence="2 3">
    <name type="scientific">Candidatus Spechtbacteria bacterium RIFCSPLOWO2_12_FULL_38_22</name>
    <dbReference type="NCBI Taxonomy" id="1802165"/>
    <lineage>
        <taxon>Bacteria</taxon>
        <taxon>Candidatus Spechtiibacteriota</taxon>
    </lineage>
</organism>
<protein>
    <recommendedName>
        <fullName evidence="1">AB hydrolase-1 domain-containing protein</fullName>
    </recommendedName>
</protein>
<dbReference type="Pfam" id="PF00561">
    <property type="entry name" value="Abhydrolase_1"/>
    <property type="match status" value="1"/>
</dbReference>
<feature type="domain" description="AB hydrolase-1" evidence="1">
    <location>
        <begin position="14"/>
        <end position="275"/>
    </location>
</feature>
<dbReference type="InterPro" id="IPR050266">
    <property type="entry name" value="AB_hydrolase_sf"/>
</dbReference>
<dbReference type="PRINTS" id="PR00412">
    <property type="entry name" value="EPOXHYDRLASE"/>
</dbReference>
<sequence>MIYLLAYTDINQGKPLIFLHGWGASSLIFERIVIPRMQGAGENYRFIAVDLPGHGKNGKLKSPNLKRKEVIQHIVDSVMKSIDDAGVEEFALVGYSFGATIALHIASQHKDRVKVLVVNDPILKGSAFELYRRWGFHILYNLLKPFGETRFILKIINNTWAHKIAKIIFPNLFVRTRPDESGLKKQIEEIKEYDKRNTNPRFWAAGIDALFAHSAEFAAMQIDCPTLIVAGDNAPYAAVDSSIKLQHLVKAKGRKQVVEVYVIKNSGHHVISTNPDEFSEKVANFLREHYE</sequence>